<accession>A0ABU3U5M6</accession>
<comment type="caution">
    <text evidence="4">The sequence shown here is derived from an EMBL/GenBank/DDBJ whole genome shotgun (WGS) entry which is preliminary data.</text>
</comment>
<reference evidence="4 5" key="1">
    <citation type="submission" date="2023-10" db="EMBL/GenBank/DDBJ databases">
        <title>Marimonas sp. nov. isolated from tidal mud flat.</title>
        <authorList>
            <person name="Jaincy N.J."/>
            <person name="Srinivasan S."/>
            <person name="Lee S.-S."/>
        </authorList>
    </citation>
    <scope>NUCLEOTIDE SEQUENCE [LARGE SCALE GENOMIC DNA]</scope>
    <source>
        <strain evidence="4 5">MJ-SS3</strain>
    </source>
</reference>
<dbReference type="PANTHER" id="PTHR43050">
    <property type="entry name" value="SERINE / THREONINE RACEMASE FAMILY MEMBER"/>
    <property type="match status" value="1"/>
</dbReference>
<feature type="domain" description="Tryptophan synthase beta chain-like PALP" evidence="3">
    <location>
        <begin position="14"/>
        <end position="301"/>
    </location>
</feature>
<dbReference type="Gene3D" id="3.40.50.1100">
    <property type="match status" value="2"/>
</dbReference>
<dbReference type="Proteomes" id="UP001268651">
    <property type="component" value="Unassembled WGS sequence"/>
</dbReference>
<keyword evidence="5" id="KW-1185">Reference proteome</keyword>
<dbReference type="Pfam" id="PF00291">
    <property type="entry name" value="PALP"/>
    <property type="match status" value="1"/>
</dbReference>
<dbReference type="RefSeq" id="WP_316661521.1">
    <property type="nucleotide sequence ID" value="NZ_JAWHTF010000002.1"/>
</dbReference>
<evidence type="ECO:0000313" key="4">
    <source>
        <dbReference type="EMBL" id="MDU8885626.1"/>
    </source>
</evidence>
<dbReference type="EMBL" id="JAWHTF010000002">
    <property type="protein sequence ID" value="MDU8885626.1"/>
    <property type="molecule type" value="Genomic_DNA"/>
</dbReference>
<protein>
    <submittedName>
        <fullName evidence="4">Pyridoxal-phosphate dependent enzyme</fullName>
    </submittedName>
</protein>
<dbReference type="SUPFAM" id="SSF53686">
    <property type="entry name" value="Tryptophan synthase beta subunit-like PLP-dependent enzymes"/>
    <property type="match status" value="1"/>
</dbReference>
<dbReference type="CDD" id="cd01562">
    <property type="entry name" value="Thr-dehyd"/>
    <property type="match status" value="1"/>
</dbReference>
<evidence type="ECO:0000259" key="3">
    <source>
        <dbReference type="Pfam" id="PF00291"/>
    </source>
</evidence>
<evidence type="ECO:0000256" key="1">
    <source>
        <dbReference type="ARBA" id="ARBA00001933"/>
    </source>
</evidence>
<comment type="cofactor">
    <cofactor evidence="1">
        <name>pyridoxal 5'-phosphate</name>
        <dbReference type="ChEBI" id="CHEBI:597326"/>
    </cofactor>
</comment>
<dbReference type="InterPro" id="IPR001926">
    <property type="entry name" value="TrpB-like_PALP"/>
</dbReference>
<organism evidence="4 5">
    <name type="scientific">Gilvirhabdus luticola</name>
    <dbReference type="NCBI Taxonomy" id="3079858"/>
    <lineage>
        <taxon>Bacteria</taxon>
        <taxon>Pseudomonadati</taxon>
        <taxon>Bacteroidota</taxon>
        <taxon>Flavobacteriia</taxon>
        <taxon>Flavobacteriales</taxon>
        <taxon>Flavobacteriaceae</taxon>
        <taxon>Gilvirhabdus</taxon>
    </lineage>
</organism>
<proteinExistence type="predicted"/>
<evidence type="ECO:0000313" key="5">
    <source>
        <dbReference type="Proteomes" id="UP001268651"/>
    </source>
</evidence>
<sequence length="313" mass="34451">MNKETLQQVHNRVKPYIHSTPILTSYLINEIVGASVYFKCENFQKMGAFKMRGATNALLSLSDEQKEKGVVTHSSGNFAQAIALAAKQLGVKTYIVMPENAPQSKKDAVEAYEGNIIVCESTAIAREQIAEKIRKEKKATFIHPSNDLEVIFGQGTAAIELLEEEPNLDYIVTPVGGGGLIAGTCLAAKYFSENCKVIGGEPMNADDAYRSLKSGKIEYNDTVNTIADGLRTFLGDQNFPIIKEHVERIIRVEEDEIIHAMKLIWERMKIIIEPSSAVAFAALLKEKDTFTTKKVGVIISGGNVDLVNLPFAR</sequence>
<dbReference type="PANTHER" id="PTHR43050:SF1">
    <property type="entry name" value="SERINE RACEMASE"/>
    <property type="match status" value="1"/>
</dbReference>
<name>A0ABU3U5M6_9FLAO</name>
<evidence type="ECO:0000256" key="2">
    <source>
        <dbReference type="ARBA" id="ARBA00022898"/>
    </source>
</evidence>
<gene>
    <name evidence="4" type="ORF">RXV94_05605</name>
</gene>
<dbReference type="InterPro" id="IPR036052">
    <property type="entry name" value="TrpB-like_PALP_sf"/>
</dbReference>
<keyword evidence="2" id="KW-0663">Pyridoxal phosphate</keyword>